<comment type="caution">
    <text evidence="6">The sequence shown here is derived from an EMBL/GenBank/DDBJ whole genome shotgun (WGS) entry which is preliminary data.</text>
</comment>
<dbReference type="InterPro" id="IPR003798">
    <property type="entry name" value="DNA_recombination_RmuC"/>
</dbReference>
<evidence type="ECO:0000256" key="5">
    <source>
        <dbReference type="SAM" id="Coils"/>
    </source>
</evidence>
<accession>A0ABW1EE85</accession>
<dbReference type="Pfam" id="PF02646">
    <property type="entry name" value="RmuC"/>
    <property type="match status" value="1"/>
</dbReference>
<dbReference type="Proteomes" id="UP001596091">
    <property type="component" value="Unassembled WGS sequence"/>
</dbReference>
<gene>
    <name evidence="6" type="primary">rmuC</name>
    <name evidence="6" type="ORF">ACFPT7_10090</name>
</gene>
<organism evidence="6 7">
    <name type="scientific">Acidicapsa dinghuensis</name>
    <dbReference type="NCBI Taxonomy" id="2218256"/>
    <lineage>
        <taxon>Bacteria</taxon>
        <taxon>Pseudomonadati</taxon>
        <taxon>Acidobacteriota</taxon>
        <taxon>Terriglobia</taxon>
        <taxon>Terriglobales</taxon>
        <taxon>Acidobacteriaceae</taxon>
        <taxon>Acidicapsa</taxon>
    </lineage>
</organism>
<evidence type="ECO:0000256" key="3">
    <source>
        <dbReference type="ARBA" id="ARBA00023054"/>
    </source>
</evidence>
<comment type="similarity">
    <text evidence="2">Belongs to the RmuC family.</text>
</comment>
<dbReference type="EMBL" id="JBHSPH010000002">
    <property type="protein sequence ID" value="MFC5862639.1"/>
    <property type="molecule type" value="Genomic_DNA"/>
</dbReference>
<evidence type="ECO:0000256" key="4">
    <source>
        <dbReference type="ARBA" id="ARBA00023172"/>
    </source>
</evidence>
<evidence type="ECO:0000256" key="2">
    <source>
        <dbReference type="ARBA" id="ARBA00009840"/>
    </source>
</evidence>
<dbReference type="PANTHER" id="PTHR30563">
    <property type="entry name" value="DNA RECOMBINATION PROTEIN RMUC"/>
    <property type="match status" value="1"/>
</dbReference>
<reference evidence="7" key="1">
    <citation type="journal article" date="2019" name="Int. J. Syst. Evol. Microbiol.">
        <title>The Global Catalogue of Microorganisms (GCM) 10K type strain sequencing project: providing services to taxonomists for standard genome sequencing and annotation.</title>
        <authorList>
            <consortium name="The Broad Institute Genomics Platform"/>
            <consortium name="The Broad Institute Genome Sequencing Center for Infectious Disease"/>
            <person name="Wu L."/>
            <person name="Ma J."/>
        </authorList>
    </citation>
    <scope>NUCLEOTIDE SEQUENCE [LARGE SCALE GENOMIC DNA]</scope>
    <source>
        <strain evidence="7">JCM 4087</strain>
    </source>
</reference>
<evidence type="ECO:0000313" key="7">
    <source>
        <dbReference type="Proteomes" id="UP001596091"/>
    </source>
</evidence>
<dbReference type="RefSeq" id="WP_263336286.1">
    <property type="nucleotide sequence ID" value="NZ_JAGSYH010000003.1"/>
</dbReference>
<dbReference type="PANTHER" id="PTHR30563:SF0">
    <property type="entry name" value="DNA RECOMBINATION PROTEIN RMUC"/>
    <property type="match status" value="1"/>
</dbReference>
<keyword evidence="7" id="KW-1185">Reference proteome</keyword>
<sequence>MTITLALLLGIVVGIAIGAIAATRISAAKAQAELRLREQSEATNRAQIAVLQTELSQSRSDAESRGQAHTAAQSQLASATALIEERNRQADALRSEIESLRTDLLRSSETNLQQSSQISRLETELRSERQSLAEKLALLETAKQSLANQFQALAGEILDQKSRSFSEANQKELGNLLQPLRDQLKDFREKVEQTHVQTQTGVGKLETLVSSLNQMNQQLAVEAHNLSTALRGSAKAQGDWGEFILRDLLEKAGLREGEQYRFQESFSAETTDDGTRSRASRTDVILNLPGNRHLIVDSKVSLNAYTDYVNATTDDLRKAALKSHLVSVRTHFDGLSKRDYHKLRGIDSPDFVVMFVPIEPAFLLAMQEGGDLWRDAYERSVLLVGPTTLLFVIRIIDNLWRQEQQARSVQEIVDRGTKLYEKFVNFVSDLEDVGEALRKAGKSYDGAMNKLSTGSGNLVGQAEKLKRLGLPTGKQLSPKLLENAGLDEEDPIQLSLAAEADKS</sequence>
<comment type="function">
    <text evidence="1">Involved in DNA recombination.</text>
</comment>
<evidence type="ECO:0000256" key="1">
    <source>
        <dbReference type="ARBA" id="ARBA00003416"/>
    </source>
</evidence>
<name>A0ABW1EE85_9BACT</name>
<proteinExistence type="inferred from homology"/>
<keyword evidence="4" id="KW-0233">DNA recombination</keyword>
<keyword evidence="3 5" id="KW-0175">Coiled coil</keyword>
<protein>
    <submittedName>
        <fullName evidence="6">DNA recombination protein RmuC</fullName>
    </submittedName>
</protein>
<evidence type="ECO:0000313" key="6">
    <source>
        <dbReference type="EMBL" id="MFC5862639.1"/>
    </source>
</evidence>
<feature type="coiled-coil region" evidence="5">
    <location>
        <begin position="76"/>
        <end position="149"/>
    </location>
</feature>